<evidence type="ECO:0000259" key="2">
    <source>
        <dbReference type="Pfam" id="PF13839"/>
    </source>
</evidence>
<dbReference type="PANTHER" id="PTHR32285:SF48">
    <property type="entry name" value="PROTEIN TRICHOME BIREFRINGENCE-LIKE 19"/>
    <property type="match status" value="1"/>
</dbReference>
<reference evidence="3" key="1">
    <citation type="submission" date="2014-05" db="EMBL/GenBank/DDBJ databases">
        <title>The transcriptome of the halophilic microalga Tetraselmis sp. GSL018 isolated from the Great Salt Lake, Utah.</title>
        <authorList>
            <person name="Jinkerson R.E."/>
            <person name="D'Adamo S."/>
            <person name="Posewitz M.C."/>
        </authorList>
    </citation>
    <scope>NUCLEOTIDE SEQUENCE</scope>
    <source>
        <strain evidence="3">GSL018</strain>
    </source>
</reference>
<dbReference type="PANTHER" id="PTHR32285">
    <property type="entry name" value="PROTEIN TRICHOME BIREFRINGENCE-LIKE 9-RELATED"/>
    <property type="match status" value="1"/>
</dbReference>
<dbReference type="GO" id="GO:0005794">
    <property type="term" value="C:Golgi apparatus"/>
    <property type="evidence" value="ECO:0007669"/>
    <property type="project" value="TreeGrafter"/>
</dbReference>
<gene>
    <name evidence="3" type="ORF">TSPGSL018_16121</name>
</gene>
<dbReference type="Pfam" id="PF13839">
    <property type="entry name" value="PC-Esterase"/>
    <property type="match status" value="1"/>
</dbReference>
<dbReference type="InterPro" id="IPR029962">
    <property type="entry name" value="TBL"/>
</dbReference>
<dbReference type="AlphaFoldDB" id="A0A061R4D7"/>
<name>A0A061R4D7_9CHLO</name>
<sequence length="339" mass="38662">MRQRMFLANVIFTTAIGPPCGEKDQRQACIGKDTSFLEWEWQPNDCNLPLFDPWWFLDLLRNRSIAFIGDSLGRNQFESLSCLLAAAEQPQQTGANDDLVVTRRYPAHNVTTVLILSPFLVEHTPHTYSTHMGRKTVHLDIPDPDWHFQHRSFDVVYFASSGRWFLGSPKYAMKYTYSRYRQPSAGKVEVAFLPDANTPWYAMSRAFRTVKRSLKSQAVVLWKTYSPSHYTGGAWDSGGHCHRNRYPNNLTAAGVDLDPNVEPLEEVFGSLINERSLVTKLNVTHMAMPRNDAHPGDLNNIARKSSSAQDCVHWCLPGIPDVWNRFLLVEIGRRLREPA</sequence>
<dbReference type="EMBL" id="GBEZ01021341">
    <property type="protein sequence ID" value="JAC65401.1"/>
    <property type="molecule type" value="Transcribed_RNA"/>
</dbReference>
<comment type="similarity">
    <text evidence="1">Belongs to the PC-esterase family. TBL subfamily.</text>
</comment>
<dbReference type="GO" id="GO:0016413">
    <property type="term" value="F:O-acetyltransferase activity"/>
    <property type="evidence" value="ECO:0007669"/>
    <property type="project" value="InterPro"/>
</dbReference>
<proteinExistence type="inferred from homology"/>
<protein>
    <submittedName>
        <fullName evidence="3">Protein yls7-like</fullName>
    </submittedName>
</protein>
<dbReference type="InterPro" id="IPR026057">
    <property type="entry name" value="TBL_C"/>
</dbReference>
<evidence type="ECO:0000313" key="3">
    <source>
        <dbReference type="EMBL" id="JAC65401.1"/>
    </source>
</evidence>
<accession>A0A061R4D7</accession>
<evidence type="ECO:0000256" key="1">
    <source>
        <dbReference type="ARBA" id="ARBA00007727"/>
    </source>
</evidence>
<organism evidence="3">
    <name type="scientific">Tetraselmis sp. GSL018</name>
    <dbReference type="NCBI Taxonomy" id="582737"/>
    <lineage>
        <taxon>Eukaryota</taxon>
        <taxon>Viridiplantae</taxon>
        <taxon>Chlorophyta</taxon>
        <taxon>core chlorophytes</taxon>
        <taxon>Chlorodendrophyceae</taxon>
        <taxon>Chlorodendrales</taxon>
        <taxon>Chlorodendraceae</taxon>
        <taxon>Tetraselmis</taxon>
    </lineage>
</organism>
<feature type="domain" description="Trichome birefringence-like C-terminal" evidence="2">
    <location>
        <begin position="48"/>
        <end position="328"/>
    </location>
</feature>